<feature type="domain" description="Methyltransferase type 11" evidence="5">
    <location>
        <begin position="61"/>
        <end position="154"/>
    </location>
</feature>
<keyword evidence="2 6" id="KW-0808">Transferase</keyword>
<name>A0A3S7UYS1_9BACT</name>
<dbReference type="SUPFAM" id="SSF53335">
    <property type="entry name" value="S-adenosyl-L-methionine-dependent methyltransferases"/>
    <property type="match status" value="1"/>
</dbReference>
<dbReference type="GO" id="GO:0010420">
    <property type="term" value="F:polyprenyldihydroxybenzoate methyltransferase activity"/>
    <property type="evidence" value="ECO:0007669"/>
    <property type="project" value="InterPro"/>
</dbReference>
<proteinExistence type="predicted"/>
<dbReference type="EMBL" id="MH908912">
    <property type="protein sequence ID" value="AYM53877.1"/>
    <property type="molecule type" value="Genomic_DNA"/>
</dbReference>
<dbReference type="CDD" id="cd02440">
    <property type="entry name" value="AdoMet_MTases"/>
    <property type="match status" value="1"/>
</dbReference>
<dbReference type="PANTHER" id="PTHR43464:SF19">
    <property type="entry name" value="UBIQUINONE BIOSYNTHESIS O-METHYLTRANSFERASE, MITOCHONDRIAL"/>
    <property type="match status" value="1"/>
</dbReference>
<dbReference type="NCBIfam" id="TIGR01983">
    <property type="entry name" value="UbiG"/>
    <property type="match status" value="1"/>
</dbReference>
<evidence type="ECO:0000256" key="2">
    <source>
        <dbReference type="ARBA" id="ARBA00022679"/>
    </source>
</evidence>
<keyword evidence="4" id="KW-0949">S-adenosyl-L-methionine</keyword>
<keyword evidence="1 6" id="KW-0489">Methyltransferase</keyword>
<dbReference type="InterPro" id="IPR029063">
    <property type="entry name" value="SAM-dependent_MTases_sf"/>
</dbReference>
<dbReference type="Pfam" id="PF08241">
    <property type="entry name" value="Methyltransf_11"/>
    <property type="match status" value="1"/>
</dbReference>
<evidence type="ECO:0000256" key="3">
    <source>
        <dbReference type="ARBA" id="ARBA00022688"/>
    </source>
</evidence>
<protein>
    <submittedName>
        <fullName evidence="6">3-demethylubiquinone-9 3-methyltransferase</fullName>
    </submittedName>
</protein>
<dbReference type="PANTHER" id="PTHR43464">
    <property type="entry name" value="METHYLTRANSFERASE"/>
    <property type="match status" value="1"/>
</dbReference>
<keyword evidence="3" id="KW-0831">Ubiquinone biosynthesis</keyword>
<sequence>METTTPHPRPVNNDIYDQLGERWYTAQDDPVALLRAEARLRNPWVQERVRQAFQGRACSILDVGCGAGFLSNALAEDGHEVTGLDASADSLAVAARHDRTGRVHYQGGDALALPYPDRSFDVVCAMDFLEHVEDPAAVVAEIARVLVPGGLFFFHTFNRSWLSWLVVIKGVEWFVRNTPHDMHVLRLFIKPSELDAMCRAHGLTRTELHGSRPRFDGAMWRMLRTGVVPEDFGFTFTPSALLGYSGVARKQPPG</sequence>
<dbReference type="InterPro" id="IPR010233">
    <property type="entry name" value="UbiG_MeTrfase"/>
</dbReference>
<dbReference type="GO" id="GO:0032259">
    <property type="term" value="P:methylation"/>
    <property type="evidence" value="ECO:0007669"/>
    <property type="project" value="UniProtKB-KW"/>
</dbReference>
<evidence type="ECO:0000256" key="1">
    <source>
        <dbReference type="ARBA" id="ARBA00022603"/>
    </source>
</evidence>
<accession>A0A3S7UYS1</accession>
<keyword evidence="6" id="KW-0830">Ubiquinone</keyword>
<evidence type="ECO:0000259" key="5">
    <source>
        <dbReference type="Pfam" id="PF08241"/>
    </source>
</evidence>
<dbReference type="InterPro" id="IPR013216">
    <property type="entry name" value="Methyltransf_11"/>
</dbReference>
<reference evidence="6" key="1">
    <citation type="journal article" date="2018" name="J. Ind. Microbiol. Biotechnol.">
        <title>Genome mining reveals uncommon alkylpyrones as type III PKS products from myxobacteria.</title>
        <authorList>
            <person name="Hug J.J."/>
            <person name="Panter F."/>
            <person name="Krug D."/>
            <person name="Muller R."/>
        </authorList>
    </citation>
    <scope>NUCLEOTIDE SEQUENCE</scope>
    <source>
        <strain evidence="6">MNa2518</strain>
    </source>
</reference>
<evidence type="ECO:0000256" key="4">
    <source>
        <dbReference type="ARBA" id="ARBA00022691"/>
    </source>
</evidence>
<dbReference type="AlphaFoldDB" id="A0A3S7UYS1"/>
<organism evidence="6">
    <name type="scientific">Kofleria flava</name>
    <dbReference type="NCBI Taxonomy" id="694315"/>
    <lineage>
        <taxon>Bacteria</taxon>
        <taxon>Pseudomonadati</taxon>
        <taxon>Myxococcota</taxon>
        <taxon>Polyangia</taxon>
        <taxon>Haliangiales</taxon>
        <taxon>Kofleriaceae</taxon>
        <taxon>Kofleria</taxon>
    </lineage>
</organism>
<evidence type="ECO:0000313" key="6">
    <source>
        <dbReference type="EMBL" id="AYM53877.1"/>
    </source>
</evidence>
<dbReference type="GO" id="GO:0061542">
    <property type="term" value="F:3-demethylubiquinol 3-O-methyltransferase activity"/>
    <property type="evidence" value="ECO:0007669"/>
    <property type="project" value="InterPro"/>
</dbReference>
<dbReference type="Gene3D" id="3.40.50.150">
    <property type="entry name" value="Vaccinia Virus protein VP39"/>
    <property type="match status" value="1"/>
</dbReference>